<evidence type="ECO:0000313" key="13">
    <source>
        <dbReference type="Proteomes" id="UP000789739"/>
    </source>
</evidence>
<keyword evidence="13" id="KW-1185">Reference proteome</keyword>
<dbReference type="Gene3D" id="3.30.420.10">
    <property type="entry name" value="Ribonuclease H-like superfamily/Ribonuclease H"/>
    <property type="match status" value="1"/>
</dbReference>
<accession>A0A9N8VGM3</accession>
<protein>
    <recommendedName>
        <fullName evidence="3">RNA exonuclease 4</fullName>
    </recommendedName>
</protein>
<feature type="region of interest" description="Disordered" evidence="10">
    <location>
        <begin position="221"/>
        <end position="253"/>
    </location>
</feature>
<gene>
    <name evidence="12" type="ORF">PBRASI_LOCUS6</name>
</gene>
<name>A0A9N8VGM3_9GLOM</name>
<sequence>MSYTSPSLYKLRSMQVLGEFTKALMKFDFVAIDCEMVITDTGTELARVSIVDYQGKVALDTFVKPQDPVTDYRTDISGIVPENLQNAPAFQAVRKKVRQLIKFKFVVGHALNCDFKALQLGCQAKFRRDTAEFFPIKETWNGITPSLKNLASVFGLSIQDGIHDSVEDARAAMIVYRNYETFWEDFIFYKTDPENLVTCFFCQKHGHIKYFCEPWRKQQRQSKQKDEPSMVQASSTIVPNGTAENSEKCGYIS</sequence>
<dbReference type="SMART" id="SM00479">
    <property type="entry name" value="EXOIII"/>
    <property type="match status" value="1"/>
</dbReference>
<evidence type="ECO:0000256" key="10">
    <source>
        <dbReference type="SAM" id="MobiDB-lite"/>
    </source>
</evidence>
<evidence type="ECO:0000256" key="7">
    <source>
        <dbReference type="ARBA" id="ARBA00022839"/>
    </source>
</evidence>
<keyword evidence="7" id="KW-0269">Exonuclease</keyword>
<dbReference type="CDD" id="cd06144">
    <property type="entry name" value="REX4_like"/>
    <property type="match status" value="1"/>
</dbReference>
<dbReference type="PANTHER" id="PTHR12801:SF45">
    <property type="entry name" value="RNA EXONUCLEASE 4"/>
    <property type="match status" value="1"/>
</dbReference>
<evidence type="ECO:0000256" key="5">
    <source>
        <dbReference type="ARBA" id="ARBA00022722"/>
    </source>
</evidence>
<keyword evidence="6" id="KW-0378">Hydrolase</keyword>
<evidence type="ECO:0000313" key="12">
    <source>
        <dbReference type="EMBL" id="CAG8450578.1"/>
    </source>
</evidence>
<evidence type="ECO:0000256" key="6">
    <source>
        <dbReference type="ARBA" id="ARBA00022801"/>
    </source>
</evidence>
<dbReference type="InterPro" id="IPR013520">
    <property type="entry name" value="Ribonucl_H"/>
</dbReference>
<dbReference type="InterPro" id="IPR047021">
    <property type="entry name" value="REXO1/3/4-like"/>
</dbReference>
<dbReference type="InterPro" id="IPR012337">
    <property type="entry name" value="RNaseH-like_sf"/>
</dbReference>
<dbReference type="Pfam" id="PF00929">
    <property type="entry name" value="RNase_T"/>
    <property type="match status" value="1"/>
</dbReference>
<evidence type="ECO:0000256" key="2">
    <source>
        <dbReference type="ARBA" id="ARBA00010489"/>
    </source>
</evidence>
<dbReference type="EMBL" id="CAJVPI010000001">
    <property type="protein sequence ID" value="CAG8450578.1"/>
    <property type="molecule type" value="Genomic_DNA"/>
</dbReference>
<evidence type="ECO:0000256" key="9">
    <source>
        <dbReference type="ARBA" id="ARBA00025599"/>
    </source>
</evidence>
<comment type="subcellular location">
    <subcellularLocation>
        <location evidence="1">Nucleus</location>
    </subcellularLocation>
</comment>
<comment type="similarity">
    <text evidence="2">Belongs to the REXO4 family.</text>
</comment>
<dbReference type="GO" id="GO:0005634">
    <property type="term" value="C:nucleus"/>
    <property type="evidence" value="ECO:0007669"/>
    <property type="project" value="UniProtKB-SubCell"/>
</dbReference>
<dbReference type="InterPro" id="IPR037431">
    <property type="entry name" value="REX4_DEDDh_dom"/>
</dbReference>
<proteinExistence type="inferred from homology"/>
<dbReference type="GO" id="GO:0008408">
    <property type="term" value="F:3'-5' exonuclease activity"/>
    <property type="evidence" value="ECO:0007669"/>
    <property type="project" value="InterPro"/>
</dbReference>
<evidence type="ECO:0000256" key="8">
    <source>
        <dbReference type="ARBA" id="ARBA00023242"/>
    </source>
</evidence>
<dbReference type="PANTHER" id="PTHR12801">
    <property type="entry name" value="RNA EXONUCLEASE REXO1 / RECO3 FAMILY MEMBER-RELATED"/>
    <property type="match status" value="1"/>
</dbReference>
<evidence type="ECO:0000256" key="1">
    <source>
        <dbReference type="ARBA" id="ARBA00004123"/>
    </source>
</evidence>
<dbReference type="GO" id="GO:0006364">
    <property type="term" value="P:rRNA processing"/>
    <property type="evidence" value="ECO:0007669"/>
    <property type="project" value="UniProtKB-KW"/>
</dbReference>
<reference evidence="12" key="1">
    <citation type="submission" date="2021-06" db="EMBL/GenBank/DDBJ databases">
        <authorList>
            <person name="Kallberg Y."/>
            <person name="Tangrot J."/>
            <person name="Rosling A."/>
        </authorList>
    </citation>
    <scope>NUCLEOTIDE SEQUENCE</scope>
    <source>
        <strain evidence="12">BR232B</strain>
    </source>
</reference>
<comment type="caution">
    <text evidence="12">The sequence shown here is derived from an EMBL/GenBank/DDBJ whole genome shotgun (WGS) entry which is preliminary data.</text>
</comment>
<feature type="compositionally biased region" description="Polar residues" evidence="10">
    <location>
        <begin position="231"/>
        <end position="244"/>
    </location>
</feature>
<dbReference type="SUPFAM" id="SSF53098">
    <property type="entry name" value="Ribonuclease H-like"/>
    <property type="match status" value="1"/>
</dbReference>
<keyword evidence="5" id="KW-0540">Nuclease</keyword>
<keyword evidence="8" id="KW-0539">Nucleus</keyword>
<dbReference type="InterPro" id="IPR036397">
    <property type="entry name" value="RNaseH_sf"/>
</dbReference>
<feature type="domain" description="Exonuclease" evidence="11">
    <location>
        <begin position="28"/>
        <end position="185"/>
    </location>
</feature>
<dbReference type="GO" id="GO:0003676">
    <property type="term" value="F:nucleic acid binding"/>
    <property type="evidence" value="ECO:0007669"/>
    <property type="project" value="InterPro"/>
</dbReference>
<evidence type="ECO:0000256" key="3">
    <source>
        <dbReference type="ARBA" id="ARBA00016937"/>
    </source>
</evidence>
<comment type="function">
    <text evidence="9">Exoribonuclease involved in ribosome biosynthesis. Involved in the processing of ITS1, the internal transcribed spacer localized between the 18S and 5.8S rRNAs.</text>
</comment>
<dbReference type="AlphaFoldDB" id="A0A9N8VGM3"/>
<organism evidence="12 13">
    <name type="scientific">Paraglomus brasilianum</name>
    <dbReference type="NCBI Taxonomy" id="144538"/>
    <lineage>
        <taxon>Eukaryota</taxon>
        <taxon>Fungi</taxon>
        <taxon>Fungi incertae sedis</taxon>
        <taxon>Mucoromycota</taxon>
        <taxon>Glomeromycotina</taxon>
        <taxon>Glomeromycetes</taxon>
        <taxon>Paraglomerales</taxon>
        <taxon>Paraglomeraceae</taxon>
        <taxon>Paraglomus</taxon>
    </lineage>
</organism>
<keyword evidence="4" id="KW-0698">rRNA processing</keyword>
<evidence type="ECO:0000259" key="11">
    <source>
        <dbReference type="SMART" id="SM00479"/>
    </source>
</evidence>
<evidence type="ECO:0000256" key="4">
    <source>
        <dbReference type="ARBA" id="ARBA00022552"/>
    </source>
</evidence>
<dbReference type="Proteomes" id="UP000789739">
    <property type="component" value="Unassembled WGS sequence"/>
</dbReference>
<dbReference type="OrthoDB" id="8191639at2759"/>